<reference evidence="6 7" key="1">
    <citation type="submission" date="2023-07" db="EMBL/GenBank/DDBJ databases">
        <title>The novel representative of Negativicutes class, Anaeroselena agilis gen. nov. sp. nov.</title>
        <authorList>
            <person name="Prokofeva M.I."/>
            <person name="Elcheninov A.G."/>
            <person name="Klyukina A."/>
            <person name="Kublanov I.V."/>
            <person name="Frolov E.N."/>
            <person name="Podosokorskaya O.A."/>
        </authorList>
    </citation>
    <scope>NUCLEOTIDE SEQUENCE [LARGE SCALE GENOMIC DNA]</scope>
    <source>
        <strain evidence="6 7">4137-cl</strain>
    </source>
</reference>
<dbReference type="Pfam" id="PF02518">
    <property type="entry name" value="HATPase_c"/>
    <property type="match status" value="1"/>
</dbReference>
<comment type="catalytic activity">
    <reaction evidence="1">
        <text>ATP + protein L-histidine = ADP + protein N-phospho-L-histidine.</text>
        <dbReference type="EC" id="2.7.13.3"/>
    </reaction>
</comment>
<keyword evidence="7" id="KW-1185">Reference proteome</keyword>
<comment type="caution">
    <text evidence="6">The sequence shown here is derived from an EMBL/GenBank/DDBJ whole genome shotgun (WGS) entry which is preliminary data.</text>
</comment>
<dbReference type="SUPFAM" id="SSF55874">
    <property type="entry name" value="ATPase domain of HSP90 chaperone/DNA topoisomerase II/histidine kinase"/>
    <property type="match status" value="1"/>
</dbReference>
<dbReference type="InterPro" id="IPR036890">
    <property type="entry name" value="HATPase_C_sf"/>
</dbReference>
<evidence type="ECO:0000313" key="6">
    <source>
        <dbReference type="EMBL" id="MDT8899672.1"/>
    </source>
</evidence>
<dbReference type="Pfam" id="PF10114">
    <property type="entry name" value="PocR"/>
    <property type="match status" value="1"/>
</dbReference>
<protein>
    <recommendedName>
        <fullName evidence="2">histidine kinase</fullName>
        <ecNumber evidence="2">2.7.13.3</ecNumber>
    </recommendedName>
</protein>
<dbReference type="EC" id="2.7.13.3" evidence="2"/>
<organism evidence="6 7">
    <name type="scientific">Anaeroselena agilis</name>
    <dbReference type="NCBI Taxonomy" id="3063788"/>
    <lineage>
        <taxon>Bacteria</taxon>
        <taxon>Bacillati</taxon>
        <taxon>Bacillota</taxon>
        <taxon>Negativicutes</taxon>
        <taxon>Acetonemataceae</taxon>
        <taxon>Anaeroselena</taxon>
    </lineage>
</organism>
<name>A0ABU3NU52_9FIRM</name>
<dbReference type="InterPro" id="IPR050640">
    <property type="entry name" value="Bact_2-comp_sensor_kinase"/>
</dbReference>
<dbReference type="PROSITE" id="PS50109">
    <property type="entry name" value="HIS_KIN"/>
    <property type="match status" value="1"/>
</dbReference>
<evidence type="ECO:0000259" key="5">
    <source>
        <dbReference type="PROSITE" id="PS50109"/>
    </source>
</evidence>
<dbReference type="InterPro" id="IPR018771">
    <property type="entry name" value="PocR_dom"/>
</dbReference>
<gene>
    <name evidence="6" type="ORF">Q4T40_00230</name>
</gene>
<dbReference type="InterPro" id="IPR005467">
    <property type="entry name" value="His_kinase_dom"/>
</dbReference>
<dbReference type="InterPro" id="IPR010559">
    <property type="entry name" value="Sig_transdc_His_kin_internal"/>
</dbReference>
<keyword evidence="3" id="KW-0808">Transferase</keyword>
<dbReference type="Pfam" id="PF06580">
    <property type="entry name" value="His_kinase"/>
    <property type="match status" value="1"/>
</dbReference>
<dbReference type="RefSeq" id="WP_413778241.1">
    <property type="nucleotide sequence ID" value="NZ_JAUOZS010000001.1"/>
</dbReference>
<dbReference type="SMART" id="SM00387">
    <property type="entry name" value="HATPase_c"/>
    <property type="match status" value="1"/>
</dbReference>
<evidence type="ECO:0000256" key="3">
    <source>
        <dbReference type="ARBA" id="ARBA00022777"/>
    </source>
</evidence>
<accession>A0ABU3NU52</accession>
<dbReference type="InterPro" id="IPR003594">
    <property type="entry name" value="HATPase_dom"/>
</dbReference>
<dbReference type="Gene3D" id="3.30.565.10">
    <property type="entry name" value="Histidine kinase-like ATPase, C-terminal domain"/>
    <property type="match status" value="1"/>
</dbReference>
<dbReference type="Proteomes" id="UP001254848">
    <property type="component" value="Unassembled WGS sequence"/>
</dbReference>
<evidence type="ECO:0000256" key="1">
    <source>
        <dbReference type="ARBA" id="ARBA00000085"/>
    </source>
</evidence>
<evidence type="ECO:0000256" key="2">
    <source>
        <dbReference type="ARBA" id="ARBA00012438"/>
    </source>
</evidence>
<dbReference type="PANTHER" id="PTHR34220:SF7">
    <property type="entry name" value="SENSOR HISTIDINE KINASE YPDA"/>
    <property type="match status" value="1"/>
</dbReference>
<dbReference type="PRINTS" id="PR00344">
    <property type="entry name" value="BCTRLSENSOR"/>
</dbReference>
<keyword evidence="4" id="KW-0902">Two-component regulatory system</keyword>
<proteinExistence type="predicted"/>
<sequence>MQKYNSFALGEIVNTKILQEIQDKFCDATGLAAVIVDVDGKPVTSPSNFTNFCKMIRANPIGLARCMASDDKAGRKAMEKQQPVIYHCHSGLTDLAAPIIVNNEYLGAFLAGQVILPQDGDRRNRLWFQTADLGFAPEVVEEITGVITVVPENRVKAAAQLLYIMSNYIVEMGVTNITQRQLMTEMKAKADLETMLKASELKALQSQVNPHFLFNTLNSIARLAMLEGAERTQNMVYALSDLLRNNLRDLDQLSTLRDEINSLRDYLLIQQVRFGERVQAYIEIREDLQDMLVPVMTLQPLVENAIIHGLEPKKEGGVVRVSANVQDGRAVVTVADSGVGMSPERVRQIFREEKRAVSRGQTTGLGIINVHKRIQNHFGGEYGVIIDGQPGKGTLINVHLPYSRCNY</sequence>
<keyword evidence="3" id="KW-0418">Kinase</keyword>
<dbReference type="EMBL" id="JAUOZS010000001">
    <property type="protein sequence ID" value="MDT8899672.1"/>
    <property type="molecule type" value="Genomic_DNA"/>
</dbReference>
<feature type="domain" description="Histidine kinase" evidence="5">
    <location>
        <begin position="208"/>
        <end position="404"/>
    </location>
</feature>
<evidence type="ECO:0000313" key="7">
    <source>
        <dbReference type="Proteomes" id="UP001254848"/>
    </source>
</evidence>
<evidence type="ECO:0000256" key="4">
    <source>
        <dbReference type="ARBA" id="ARBA00023012"/>
    </source>
</evidence>
<dbReference type="InterPro" id="IPR004358">
    <property type="entry name" value="Sig_transdc_His_kin-like_C"/>
</dbReference>
<dbReference type="PANTHER" id="PTHR34220">
    <property type="entry name" value="SENSOR HISTIDINE KINASE YPDA"/>
    <property type="match status" value="1"/>
</dbReference>